<name>A0A1G5FJY0_9GAMM</name>
<dbReference type="EMBL" id="FMUN01000005">
    <property type="protein sequence ID" value="SCY39477.1"/>
    <property type="molecule type" value="Genomic_DNA"/>
</dbReference>
<evidence type="ECO:0000313" key="2">
    <source>
        <dbReference type="EMBL" id="SCY39477.1"/>
    </source>
</evidence>
<accession>A0A1G5FJY0</accession>
<organism evidence="2 3">
    <name type="scientific">Thiohalorhabdus denitrificans</name>
    <dbReference type="NCBI Taxonomy" id="381306"/>
    <lineage>
        <taxon>Bacteria</taxon>
        <taxon>Pseudomonadati</taxon>
        <taxon>Pseudomonadota</taxon>
        <taxon>Gammaproteobacteria</taxon>
        <taxon>Thiohalorhabdales</taxon>
        <taxon>Thiohalorhabdaceae</taxon>
        <taxon>Thiohalorhabdus</taxon>
    </lineage>
</organism>
<proteinExistence type="predicted"/>
<evidence type="ECO:0000313" key="3">
    <source>
        <dbReference type="Proteomes" id="UP000183104"/>
    </source>
</evidence>
<dbReference type="AlphaFoldDB" id="A0A1G5FJY0"/>
<gene>
    <name evidence="2" type="ORF">SAMN05661077_1990</name>
</gene>
<reference evidence="3" key="1">
    <citation type="submission" date="2016-10" db="EMBL/GenBank/DDBJ databases">
        <authorList>
            <person name="Varghese N."/>
        </authorList>
    </citation>
    <scope>NUCLEOTIDE SEQUENCE [LARGE SCALE GENOMIC DNA]</scope>
    <source>
        <strain evidence="3">HL 19</strain>
    </source>
</reference>
<evidence type="ECO:0000256" key="1">
    <source>
        <dbReference type="SAM" id="MobiDB-lite"/>
    </source>
</evidence>
<feature type="region of interest" description="Disordered" evidence="1">
    <location>
        <begin position="14"/>
        <end position="40"/>
    </location>
</feature>
<keyword evidence="3" id="KW-1185">Reference proteome</keyword>
<dbReference type="Proteomes" id="UP000183104">
    <property type="component" value="Unassembled WGS sequence"/>
</dbReference>
<protein>
    <submittedName>
        <fullName evidence="2">Uncharacterized protein</fullName>
    </submittedName>
</protein>
<sequence length="137" mass="15033">MQFSWSVATIGNQRGLQVPERSENQGASGTPTFKGFAHPQGTGLTLSVRGCRWSLTLKTPDGGPYPPFEEYHQLEMTAADLQRFINGRGLDWKRQTGETGREELVAMDNGFSVHLTPALETPLDEAAMVAELEARLA</sequence>